<dbReference type="AlphaFoldDB" id="A0A285VUS5"/>
<sequence>MGRGPTSASRLARLTAIGDRVAARHSGVARRGDLLWAGLTRDDVDGQLRRGAWHRAGVHTICVDGRTPRGEGLLWQALWESGPRSVLDGPSALIAAGLTSWTEEEVHVSVPRNATIRPLDGVRHHILRDVGPAIRTGLRRTRPEVALVRAAEWARTDRAAVTILAMAVQQRLVPTSALLDRWRGVGRSRRRRTLDGVIGDICDGAHSINELDVVDVCRARGLPTPSRQVVRTGPDGRVYLDLLWDDEGVHAEVQGAHHFVGLTLVRDALRLNSLSISSPTMISLQIPVLGWRVDPEPFVQQIATALAEGARRRLATA</sequence>
<keyword evidence="2" id="KW-1185">Reference proteome</keyword>
<name>A0A285VUS5_9MICO</name>
<protein>
    <recommendedName>
        <fullName evidence="3">Transcriptional regulator, AbiEi antitoxin, Type IV TA system</fullName>
    </recommendedName>
</protein>
<organism evidence="1 2">
    <name type="scientific">Ornithinimicrobium cerasi</name>
    <dbReference type="NCBI Taxonomy" id="2248773"/>
    <lineage>
        <taxon>Bacteria</taxon>
        <taxon>Bacillati</taxon>
        <taxon>Actinomycetota</taxon>
        <taxon>Actinomycetes</taxon>
        <taxon>Micrococcales</taxon>
        <taxon>Ornithinimicrobiaceae</taxon>
        <taxon>Ornithinimicrobium</taxon>
    </lineage>
</organism>
<dbReference type="Proteomes" id="UP000219688">
    <property type="component" value="Unassembled WGS sequence"/>
</dbReference>
<evidence type="ECO:0008006" key="3">
    <source>
        <dbReference type="Google" id="ProtNLM"/>
    </source>
</evidence>
<dbReference type="RefSeq" id="WP_097189007.1">
    <property type="nucleotide sequence ID" value="NZ_OBQK01000012.1"/>
</dbReference>
<evidence type="ECO:0000313" key="2">
    <source>
        <dbReference type="Proteomes" id="UP000219688"/>
    </source>
</evidence>
<dbReference type="EMBL" id="OBQK01000012">
    <property type="protein sequence ID" value="SOC57368.1"/>
    <property type="molecule type" value="Genomic_DNA"/>
</dbReference>
<accession>A0A285VUS5</accession>
<gene>
    <name evidence="1" type="ORF">SAMN05421879_11246</name>
</gene>
<reference evidence="2" key="1">
    <citation type="submission" date="2017-08" db="EMBL/GenBank/DDBJ databases">
        <authorList>
            <person name="Varghese N."/>
            <person name="Submissions S."/>
        </authorList>
    </citation>
    <scope>NUCLEOTIDE SEQUENCE [LARGE SCALE GENOMIC DNA]</scope>
    <source>
        <strain evidence="2">USBA17B2</strain>
    </source>
</reference>
<evidence type="ECO:0000313" key="1">
    <source>
        <dbReference type="EMBL" id="SOC57368.1"/>
    </source>
</evidence>
<proteinExistence type="predicted"/>